<feature type="compositionally biased region" description="Basic residues" evidence="1">
    <location>
        <begin position="104"/>
        <end position="114"/>
    </location>
</feature>
<protein>
    <submittedName>
        <fullName evidence="2">Deoxyribose-phosphate aldolase</fullName>
        <ecNumber evidence="2">4.1.2.4</ecNumber>
    </submittedName>
</protein>
<feature type="region of interest" description="Disordered" evidence="1">
    <location>
        <begin position="1"/>
        <end position="132"/>
    </location>
</feature>
<dbReference type="AlphaFoldDB" id="A0A6J4P8K5"/>
<proteinExistence type="predicted"/>
<dbReference type="EC" id="4.1.2.4" evidence="2"/>
<feature type="compositionally biased region" description="Basic and acidic residues" evidence="1">
    <location>
        <begin position="83"/>
        <end position="103"/>
    </location>
</feature>
<evidence type="ECO:0000313" key="2">
    <source>
        <dbReference type="EMBL" id="CAA9406430.1"/>
    </source>
</evidence>
<accession>A0A6J4P8K5</accession>
<feature type="compositionally biased region" description="Basic and acidic residues" evidence="1">
    <location>
        <begin position="1"/>
        <end position="37"/>
    </location>
</feature>
<reference evidence="2" key="1">
    <citation type="submission" date="2020-02" db="EMBL/GenBank/DDBJ databases">
        <authorList>
            <person name="Meier V. D."/>
        </authorList>
    </citation>
    <scope>NUCLEOTIDE SEQUENCE</scope>
    <source>
        <strain evidence="2">AVDCRST_MAG22</strain>
    </source>
</reference>
<evidence type="ECO:0000256" key="1">
    <source>
        <dbReference type="SAM" id="MobiDB-lite"/>
    </source>
</evidence>
<dbReference type="EMBL" id="CADCUV010000064">
    <property type="protein sequence ID" value="CAA9406430.1"/>
    <property type="molecule type" value="Genomic_DNA"/>
</dbReference>
<sequence length="132" mass="14852">GDEGAGVREDGGPHPSEVGRHRGPDNHPLRGGREVPFRGRVHPAVLRAARREGASGDGREGRHGGLLPVRQRRDGGQDGGGARGDHARRLRDRRGDEHLEVSLRRVRLRRRRAREPHPGGERRRDEQRPQRR</sequence>
<organism evidence="2">
    <name type="scientific">uncultured Rubrobacteraceae bacterium</name>
    <dbReference type="NCBI Taxonomy" id="349277"/>
    <lineage>
        <taxon>Bacteria</taxon>
        <taxon>Bacillati</taxon>
        <taxon>Actinomycetota</taxon>
        <taxon>Rubrobacteria</taxon>
        <taxon>Rubrobacterales</taxon>
        <taxon>Rubrobacteraceae</taxon>
        <taxon>environmental samples</taxon>
    </lineage>
</organism>
<dbReference type="GO" id="GO:0004139">
    <property type="term" value="F:deoxyribose-phosphate aldolase activity"/>
    <property type="evidence" value="ECO:0007669"/>
    <property type="project" value="UniProtKB-EC"/>
</dbReference>
<gene>
    <name evidence="2" type="ORF">AVDCRST_MAG22-1537</name>
</gene>
<feature type="compositionally biased region" description="Basic and acidic residues" evidence="1">
    <location>
        <begin position="49"/>
        <end position="63"/>
    </location>
</feature>
<keyword evidence="2" id="KW-0456">Lyase</keyword>
<feature type="non-terminal residue" evidence="2">
    <location>
        <position position="132"/>
    </location>
</feature>
<feature type="compositionally biased region" description="Basic and acidic residues" evidence="1">
    <location>
        <begin position="115"/>
        <end position="132"/>
    </location>
</feature>
<name>A0A6J4P8K5_9ACTN</name>
<feature type="non-terminal residue" evidence="2">
    <location>
        <position position="1"/>
    </location>
</feature>